<comment type="caution">
    <text evidence="2">The sequence shown here is derived from an EMBL/GenBank/DDBJ whole genome shotgun (WGS) entry which is preliminary data.</text>
</comment>
<reference evidence="2 3" key="1">
    <citation type="journal article" date="2019" name="Int. J. Syst. Evol. Microbiol.">
        <title>The Global Catalogue of Microorganisms (GCM) 10K type strain sequencing project: providing services to taxonomists for standard genome sequencing and annotation.</title>
        <authorList>
            <consortium name="The Broad Institute Genomics Platform"/>
            <consortium name="The Broad Institute Genome Sequencing Center for Infectious Disease"/>
            <person name="Wu L."/>
            <person name="Ma J."/>
        </authorList>
    </citation>
    <scope>NUCLEOTIDE SEQUENCE [LARGE SCALE GENOMIC DNA]</scope>
    <source>
        <strain evidence="2 3">JCM 14162</strain>
    </source>
</reference>
<protein>
    <submittedName>
        <fullName evidence="2">Uncharacterized protein</fullName>
    </submittedName>
</protein>
<keyword evidence="3" id="KW-1185">Reference proteome</keyword>
<dbReference type="Proteomes" id="UP001500713">
    <property type="component" value="Unassembled WGS sequence"/>
</dbReference>
<proteinExistence type="predicted"/>
<name>A0ABN1AT46_9SPHN</name>
<keyword evidence="1" id="KW-0472">Membrane</keyword>
<feature type="transmembrane region" description="Helical" evidence="1">
    <location>
        <begin position="35"/>
        <end position="55"/>
    </location>
</feature>
<dbReference type="RefSeq" id="WP_229953312.1">
    <property type="nucleotide sequence ID" value="NZ_BAAAEM010000003.1"/>
</dbReference>
<feature type="transmembrane region" description="Helical" evidence="1">
    <location>
        <begin position="6"/>
        <end position="23"/>
    </location>
</feature>
<organism evidence="2 3">
    <name type="scientific">Parasphingorhabdus litoris</name>
    <dbReference type="NCBI Taxonomy" id="394733"/>
    <lineage>
        <taxon>Bacteria</taxon>
        <taxon>Pseudomonadati</taxon>
        <taxon>Pseudomonadota</taxon>
        <taxon>Alphaproteobacteria</taxon>
        <taxon>Sphingomonadales</taxon>
        <taxon>Sphingomonadaceae</taxon>
        <taxon>Parasphingorhabdus</taxon>
    </lineage>
</organism>
<evidence type="ECO:0000313" key="2">
    <source>
        <dbReference type="EMBL" id="GAA0482860.1"/>
    </source>
</evidence>
<keyword evidence="1" id="KW-1133">Transmembrane helix</keyword>
<evidence type="ECO:0000256" key="1">
    <source>
        <dbReference type="SAM" id="Phobius"/>
    </source>
</evidence>
<sequence>MNGPIFFIVLIVIVVAFPAFLGWKFKQKSDQFVRMASTIVAGQVILTPGILWLAYSEDRNFGDNPLKAVIIYAAMGLMISIMTFVIMEIRKTSQDK</sequence>
<evidence type="ECO:0000313" key="3">
    <source>
        <dbReference type="Proteomes" id="UP001500713"/>
    </source>
</evidence>
<dbReference type="EMBL" id="BAAAEM010000003">
    <property type="protein sequence ID" value="GAA0482860.1"/>
    <property type="molecule type" value="Genomic_DNA"/>
</dbReference>
<keyword evidence="1" id="KW-0812">Transmembrane</keyword>
<feature type="transmembrane region" description="Helical" evidence="1">
    <location>
        <begin position="67"/>
        <end position="87"/>
    </location>
</feature>
<accession>A0ABN1AT46</accession>
<gene>
    <name evidence="2" type="ORF">GCM10009096_26520</name>
</gene>